<dbReference type="Gene3D" id="3.30.560.10">
    <property type="entry name" value="Glucose Oxidase, domain 3"/>
    <property type="match status" value="1"/>
</dbReference>
<dbReference type="InterPro" id="IPR012132">
    <property type="entry name" value="GMC_OxRdtase"/>
</dbReference>
<feature type="binding site" evidence="5">
    <location>
        <begin position="91"/>
        <end position="94"/>
    </location>
    <ligand>
        <name>FAD</name>
        <dbReference type="ChEBI" id="CHEBI:57692"/>
    </ligand>
</feature>
<comment type="cofactor">
    <cofactor evidence="1 5">
        <name>FAD</name>
        <dbReference type="ChEBI" id="CHEBI:57692"/>
    </cofactor>
</comment>
<keyword evidence="10" id="KW-0560">Oxidoreductase</keyword>
<feature type="binding site" evidence="5">
    <location>
        <position position="218"/>
    </location>
    <ligand>
        <name>FAD</name>
        <dbReference type="ChEBI" id="CHEBI:57692"/>
    </ligand>
</feature>
<dbReference type="Gene3D" id="3.50.50.60">
    <property type="entry name" value="FAD/NAD(P)-binding domain"/>
    <property type="match status" value="1"/>
</dbReference>
<dbReference type="GO" id="GO:0016614">
    <property type="term" value="F:oxidoreductase activity, acting on CH-OH group of donors"/>
    <property type="evidence" value="ECO:0007669"/>
    <property type="project" value="InterPro"/>
</dbReference>
<protein>
    <submittedName>
        <fullName evidence="10">Alcohol dehydrogenase [acceptor]</fullName>
        <ecNumber evidence="10">1.1.99.-</ecNumber>
    </submittedName>
</protein>
<dbReference type="EMBL" id="CYSC01000041">
    <property type="protein sequence ID" value="CUH73572.1"/>
    <property type="molecule type" value="Genomic_DNA"/>
</dbReference>
<feature type="domain" description="Glucose-methanol-choline oxidoreductase N-terminal" evidence="7">
    <location>
        <begin position="81"/>
        <end position="104"/>
    </location>
</feature>
<evidence type="ECO:0000256" key="6">
    <source>
        <dbReference type="RuleBase" id="RU003968"/>
    </source>
</evidence>
<dbReference type="Proteomes" id="UP000051086">
    <property type="component" value="Unassembled WGS sequence"/>
</dbReference>
<feature type="binding site" evidence="5">
    <location>
        <position position="83"/>
    </location>
    <ligand>
        <name>FAD</name>
        <dbReference type="ChEBI" id="CHEBI:57692"/>
    </ligand>
</feature>
<dbReference type="OrthoDB" id="9785276at2"/>
<gene>
    <name evidence="10" type="primary">alkJ_3</name>
    <name evidence="9" type="synonym">alkJ_4</name>
    <name evidence="9" type="ORF">TL5118_03185</name>
    <name evidence="10" type="ORF">TL5120_03383</name>
</gene>
<dbReference type="PROSITE" id="PS00623">
    <property type="entry name" value="GMC_OXRED_1"/>
    <property type="match status" value="1"/>
</dbReference>
<evidence type="ECO:0000313" key="12">
    <source>
        <dbReference type="Proteomes" id="UP000051887"/>
    </source>
</evidence>
<sequence length="536" mass="58447">MDRFDYVIIGAGSAGCVLADRLSASGRYRVLVLERGPRDRSLWIKIPAGYGKLFYHPKLNYGLQATPSDAIEGRVDYWPRGRVVGGSGSINAMVYCRGLQQDFDDWASLAGPEWGWDAACETYDRIETHHHADGRVVGSGPLQITDVSQRIHPVNRHYFTALEQQQLPQTDDMNGPQPEGGGIYRLNTYKGRRWSAAQAHLKPALRRSNVTLRTGAEVERILFDESRATGVAYRRNGQRVEVQAGQVILSAGAVHSPQILQLSGLGPGQVLRDLGISLRLANDNIGGNLQDHLGINYYFRATEPTLNNQLAPWWGKALAGLQYVLARRGPLALSVNQCGGFFRSGAIEGQVDQQLYFNPVTYTTTKAGTRNVINPDPFPGFILGMQPTRPSSRGRIDIRSADPGTAPRIDANPLATEDDQKAVIAGGRLCQQILAAPALQALIDQPMYGDVQQMDDAAILSDFRARCGTVFHPVSTVRMGLDPATSALDPQLRLRGVDGLRVVDASAFPNITSGNTNAPTMMLAHRAADMILKDAS</sequence>
<dbReference type="PIRSF" id="PIRSF000137">
    <property type="entry name" value="Alcohol_oxidase"/>
    <property type="match status" value="1"/>
</dbReference>
<accession>A0A0N7LY30</accession>
<evidence type="ECO:0000313" key="11">
    <source>
        <dbReference type="Proteomes" id="UP000051086"/>
    </source>
</evidence>
<evidence type="ECO:0000256" key="1">
    <source>
        <dbReference type="ARBA" id="ARBA00001974"/>
    </source>
</evidence>
<dbReference type="Proteomes" id="UP000051887">
    <property type="component" value="Unassembled WGS sequence"/>
</dbReference>
<evidence type="ECO:0000256" key="5">
    <source>
        <dbReference type="PIRSR" id="PIRSR000137-2"/>
    </source>
</evidence>
<proteinExistence type="inferred from homology"/>
<evidence type="ECO:0000259" key="7">
    <source>
        <dbReference type="PROSITE" id="PS00623"/>
    </source>
</evidence>
<dbReference type="InterPro" id="IPR036188">
    <property type="entry name" value="FAD/NAD-bd_sf"/>
</dbReference>
<organism evidence="10 12">
    <name type="scientific">Thalassovita autumnalis</name>
    <dbReference type="NCBI Taxonomy" id="2072972"/>
    <lineage>
        <taxon>Bacteria</taxon>
        <taxon>Pseudomonadati</taxon>
        <taxon>Pseudomonadota</taxon>
        <taxon>Alphaproteobacteria</taxon>
        <taxon>Rhodobacterales</taxon>
        <taxon>Roseobacteraceae</taxon>
        <taxon>Thalassovita</taxon>
    </lineage>
</organism>
<dbReference type="AlphaFoldDB" id="A0A0N7LY30"/>
<evidence type="ECO:0000256" key="2">
    <source>
        <dbReference type="ARBA" id="ARBA00010790"/>
    </source>
</evidence>
<dbReference type="Pfam" id="PF05199">
    <property type="entry name" value="GMC_oxred_C"/>
    <property type="match status" value="1"/>
</dbReference>
<comment type="similarity">
    <text evidence="2 6">Belongs to the GMC oxidoreductase family.</text>
</comment>
<dbReference type="EC" id="1.1.99.-" evidence="10"/>
<dbReference type="PANTHER" id="PTHR11552:SF147">
    <property type="entry name" value="CHOLINE DEHYDROGENASE, MITOCHONDRIAL"/>
    <property type="match status" value="1"/>
</dbReference>
<evidence type="ECO:0000256" key="3">
    <source>
        <dbReference type="ARBA" id="ARBA00022630"/>
    </source>
</evidence>
<evidence type="ECO:0000256" key="4">
    <source>
        <dbReference type="ARBA" id="ARBA00022827"/>
    </source>
</evidence>
<name>A0A0N7LY30_9RHOB</name>
<keyword evidence="4 5" id="KW-0274">FAD</keyword>
<evidence type="ECO:0000259" key="8">
    <source>
        <dbReference type="PROSITE" id="PS00624"/>
    </source>
</evidence>
<dbReference type="PANTHER" id="PTHR11552">
    <property type="entry name" value="GLUCOSE-METHANOL-CHOLINE GMC OXIDOREDUCTASE"/>
    <property type="match status" value="1"/>
</dbReference>
<keyword evidence="3 6" id="KW-0285">Flavoprotein</keyword>
<dbReference type="SUPFAM" id="SSF54373">
    <property type="entry name" value="FAD-linked reductases, C-terminal domain"/>
    <property type="match status" value="1"/>
</dbReference>
<dbReference type="PROSITE" id="PS51257">
    <property type="entry name" value="PROKAR_LIPOPROTEIN"/>
    <property type="match status" value="1"/>
</dbReference>
<dbReference type="Pfam" id="PF00732">
    <property type="entry name" value="GMC_oxred_N"/>
    <property type="match status" value="1"/>
</dbReference>
<dbReference type="SUPFAM" id="SSF51905">
    <property type="entry name" value="FAD/NAD(P)-binding domain"/>
    <property type="match status" value="1"/>
</dbReference>
<dbReference type="PROSITE" id="PS00624">
    <property type="entry name" value="GMC_OXRED_2"/>
    <property type="match status" value="1"/>
</dbReference>
<feature type="domain" description="Glucose-methanol-choline oxidoreductase N-terminal" evidence="8">
    <location>
        <begin position="252"/>
        <end position="266"/>
    </location>
</feature>
<dbReference type="InterPro" id="IPR000172">
    <property type="entry name" value="GMC_OxRdtase_N"/>
</dbReference>
<evidence type="ECO:0000313" key="9">
    <source>
        <dbReference type="EMBL" id="CUH69226.1"/>
    </source>
</evidence>
<evidence type="ECO:0000313" key="10">
    <source>
        <dbReference type="EMBL" id="CUH73572.1"/>
    </source>
</evidence>
<dbReference type="EMBL" id="CYSB01000038">
    <property type="protein sequence ID" value="CUH69226.1"/>
    <property type="molecule type" value="Genomic_DNA"/>
</dbReference>
<dbReference type="InterPro" id="IPR007867">
    <property type="entry name" value="GMC_OxRtase_C"/>
</dbReference>
<reference evidence="9 11" key="2">
    <citation type="submission" date="2015-09" db="EMBL/GenBank/DDBJ databases">
        <authorList>
            <person name="Rodrigo-Torres L."/>
            <person name="Arahal D.R."/>
        </authorList>
    </citation>
    <scope>NUCLEOTIDE SEQUENCE [LARGE SCALE GENOMIC DNA]</scope>
    <source>
        <strain evidence="9 11">CECT 5118</strain>
    </source>
</reference>
<dbReference type="GO" id="GO:0050660">
    <property type="term" value="F:flavin adenine dinucleotide binding"/>
    <property type="evidence" value="ECO:0007669"/>
    <property type="project" value="InterPro"/>
</dbReference>
<reference evidence="10 12" key="1">
    <citation type="submission" date="2015-09" db="EMBL/GenBank/DDBJ databases">
        <authorList>
            <consortium name="Swine Surveillance"/>
        </authorList>
    </citation>
    <scope>NUCLEOTIDE SEQUENCE [LARGE SCALE GENOMIC DNA]</scope>
    <source>
        <strain evidence="10 12">5120</strain>
    </source>
</reference>
<keyword evidence="11" id="KW-1185">Reference proteome</keyword>
<dbReference type="RefSeq" id="WP_058244892.1">
    <property type="nucleotide sequence ID" value="NZ_CYSB01000038.1"/>
</dbReference>